<reference evidence="1" key="2">
    <citation type="journal article" date="2015" name="Fish Shellfish Immunol.">
        <title>Early steps in the European eel (Anguilla anguilla)-Vibrio vulnificus interaction in the gills: Role of the RtxA13 toxin.</title>
        <authorList>
            <person name="Callol A."/>
            <person name="Pajuelo D."/>
            <person name="Ebbesson L."/>
            <person name="Teles M."/>
            <person name="MacKenzie S."/>
            <person name="Amaro C."/>
        </authorList>
    </citation>
    <scope>NUCLEOTIDE SEQUENCE</scope>
</reference>
<protein>
    <submittedName>
        <fullName evidence="1">Uncharacterized protein</fullName>
    </submittedName>
</protein>
<reference evidence="1" key="1">
    <citation type="submission" date="2014-11" db="EMBL/GenBank/DDBJ databases">
        <authorList>
            <person name="Amaro Gonzalez C."/>
        </authorList>
    </citation>
    <scope>NUCLEOTIDE SEQUENCE</scope>
</reference>
<accession>A0A0E9R9L0</accession>
<sequence length="12" mass="1337">MCSPKLTHLVAH</sequence>
<name>A0A0E9R9L0_ANGAN</name>
<proteinExistence type="predicted"/>
<dbReference type="EMBL" id="GBXM01082756">
    <property type="protein sequence ID" value="JAH25821.1"/>
    <property type="molecule type" value="Transcribed_RNA"/>
</dbReference>
<evidence type="ECO:0000313" key="1">
    <source>
        <dbReference type="EMBL" id="JAH25821.1"/>
    </source>
</evidence>
<organism evidence="1">
    <name type="scientific">Anguilla anguilla</name>
    <name type="common">European freshwater eel</name>
    <name type="synonym">Muraena anguilla</name>
    <dbReference type="NCBI Taxonomy" id="7936"/>
    <lineage>
        <taxon>Eukaryota</taxon>
        <taxon>Metazoa</taxon>
        <taxon>Chordata</taxon>
        <taxon>Craniata</taxon>
        <taxon>Vertebrata</taxon>
        <taxon>Euteleostomi</taxon>
        <taxon>Actinopterygii</taxon>
        <taxon>Neopterygii</taxon>
        <taxon>Teleostei</taxon>
        <taxon>Anguilliformes</taxon>
        <taxon>Anguillidae</taxon>
        <taxon>Anguilla</taxon>
    </lineage>
</organism>